<keyword evidence="4 12" id="KW-0132">Cell division</keyword>
<evidence type="ECO:0000256" key="12">
    <source>
        <dbReference type="HAMAP-Rule" id="MF_00111"/>
    </source>
</evidence>
<comment type="similarity">
    <text evidence="10 12">Belongs to the EPSP synthase family. MurA subfamily.</text>
</comment>
<keyword evidence="6 12" id="KW-0133">Cell shape</keyword>
<keyword evidence="8 12" id="KW-0131">Cell cycle</keyword>
<dbReference type="PANTHER" id="PTHR43783">
    <property type="entry name" value="UDP-N-ACETYLGLUCOSAMINE 1-CARBOXYVINYLTRANSFERASE"/>
    <property type="match status" value="1"/>
</dbReference>
<feature type="binding site" evidence="12">
    <location>
        <position position="92"/>
    </location>
    <ligand>
        <name>UDP-N-acetyl-alpha-D-glucosamine</name>
        <dbReference type="ChEBI" id="CHEBI:57705"/>
    </ligand>
</feature>
<keyword evidence="3 12" id="KW-0963">Cytoplasm</keyword>
<dbReference type="CDD" id="cd01555">
    <property type="entry name" value="UdpNAET"/>
    <property type="match status" value="1"/>
</dbReference>
<proteinExistence type="inferred from homology"/>
<evidence type="ECO:0000313" key="14">
    <source>
        <dbReference type="EMBL" id="PIS07605.1"/>
    </source>
</evidence>
<dbReference type="EMBL" id="PEZW01000018">
    <property type="protein sequence ID" value="PIS07605.1"/>
    <property type="molecule type" value="Genomic_DNA"/>
</dbReference>
<dbReference type="InterPro" id="IPR036968">
    <property type="entry name" value="Enolpyruvate_Tfrase_sf"/>
</dbReference>
<dbReference type="InterPro" id="IPR005750">
    <property type="entry name" value="UDP_GlcNAc_COvinyl_MurA"/>
</dbReference>
<dbReference type="NCBIfam" id="TIGR01072">
    <property type="entry name" value="murA"/>
    <property type="match status" value="1"/>
</dbReference>
<keyword evidence="9 12" id="KW-0961">Cell wall biogenesis/degradation</keyword>
<dbReference type="InterPro" id="IPR013792">
    <property type="entry name" value="RNA3'P_cycl/enolpyr_Trfase_a/b"/>
</dbReference>
<dbReference type="AlphaFoldDB" id="A0A2H0W681"/>
<dbReference type="NCBIfam" id="NF006873">
    <property type="entry name" value="PRK09369.1"/>
    <property type="match status" value="1"/>
</dbReference>
<gene>
    <name evidence="12 14" type="primary">murA</name>
    <name evidence="14" type="ORF">COT78_02815</name>
</gene>
<keyword evidence="5 12" id="KW-0808">Transferase</keyword>
<dbReference type="PANTHER" id="PTHR43783:SF1">
    <property type="entry name" value="UDP-N-ACETYLGLUCOSAMINE 1-CARBOXYVINYLTRANSFERASE"/>
    <property type="match status" value="1"/>
</dbReference>
<evidence type="ECO:0000256" key="11">
    <source>
        <dbReference type="ARBA" id="ARBA00047527"/>
    </source>
</evidence>
<feature type="active site" description="Proton donor" evidence="12">
    <location>
        <position position="116"/>
    </location>
</feature>
<accession>A0A2H0W681</accession>
<dbReference type="EC" id="2.5.1.7" evidence="12"/>
<evidence type="ECO:0000256" key="9">
    <source>
        <dbReference type="ARBA" id="ARBA00023316"/>
    </source>
</evidence>
<evidence type="ECO:0000259" key="13">
    <source>
        <dbReference type="Pfam" id="PF00275"/>
    </source>
</evidence>
<evidence type="ECO:0000256" key="7">
    <source>
        <dbReference type="ARBA" id="ARBA00022984"/>
    </source>
</evidence>
<comment type="function">
    <text evidence="12">Cell wall formation. Adds enolpyruvyl to UDP-N-acetylglucosamine.</text>
</comment>
<evidence type="ECO:0000256" key="10">
    <source>
        <dbReference type="ARBA" id="ARBA00038367"/>
    </source>
</evidence>
<feature type="binding site" evidence="12">
    <location>
        <position position="307"/>
    </location>
    <ligand>
        <name>UDP-N-acetyl-alpha-D-glucosamine</name>
        <dbReference type="ChEBI" id="CHEBI:57705"/>
    </ligand>
</feature>
<feature type="domain" description="Enolpyruvate transferase" evidence="13">
    <location>
        <begin position="7"/>
        <end position="409"/>
    </location>
</feature>
<evidence type="ECO:0000256" key="5">
    <source>
        <dbReference type="ARBA" id="ARBA00022679"/>
    </source>
</evidence>
<dbReference type="Gene3D" id="3.65.10.10">
    <property type="entry name" value="Enolpyruvate transferase domain"/>
    <property type="match status" value="2"/>
</dbReference>
<evidence type="ECO:0000313" key="15">
    <source>
        <dbReference type="Proteomes" id="UP000231382"/>
    </source>
</evidence>
<dbReference type="InterPro" id="IPR001986">
    <property type="entry name" value="Enolpyruvate_Tfrase_dom"/>
</dbReference>
<dbReference type="Pfam" id="PF00275">
    <property type="entry name" value="EPSP_synthase"/>
    <property type="match status" value="1"/>
</dbReference>
<keyword evidence="12" id="KW-0670">Pyruvate</keyword>
<evidence type="ECO:0000256" key="1">
    <source>
        <dbReference type="ARBA" id="ARBA00004496"/>
    </source>
</evidence>
<feature type="modified residue" description="2-(S-cysteinyl)pyruvic acid O-phosphothioketal" evidence="12">
    <location>
        <position position="116"/>
    </location>
</feature>
<dbReference type="UniPathway" id="UPA00219"/>
<dbReference type="GO" id="GO:0008760">
    <property type="term" value="F:UDP-N-acetylglucosamine 1-carboxyvinyltransferase activity"/>
    <property type="evidence" value="ECO:0007669"/>
    <property type="project" value="UniProtKB-UniRule"/>
</dbReference>
<dbReference type="GO" id="GO:0009252">
    <property type="term" value="P:peptidoglycan biosynthetic process"/>
    <property type="evidence" value="ECO:0007669"/>
    <property type="project" value="UniProtKB-UniRule"/>
</dbReference>
<dbReference type="GO" id="GO:0019277">
    <property type="term" value="P:UDP-N-acetylgalactosamine biosynthetic process"/>
    <property type="evidence" value="ECO:0007669"/>
    <property type="project" value="InterPro"/>
</dbReference>
<comment type="caution">
    <text evidence="12">Lacks conserved residue(s) required for the propagation of feature annotation.</text>
</comment>
<dbReference type="InterPro" id="IPR050068">
    <property type="entry name" value="MurA_subfamily"/>
</dbReference>
<feature type="binding site" evidence="12">
    <location>
        <position position="329"/>
    </location>
    <ligand>
        <name>UDP-N-acetyl-alpha-D-glucosamine</name>
        <dbReference type="ChEBI" id="CHEBI:57705"/>
    </ligand>
</feature>
<dbReference type="GO" id="GO:0071555">
    <property type="term" value="P:cell wall organization"/>
    <property type="evidence" value="ECO:0007669"/>
    <property type="project" value="UniProtKB-KW"/>
</dbReference>
<evidence type="ECO:0000256" key="3">
    <source>
        <dbReference type="ARBA" id="ARBA00022490"/>
    </source>
</evidence>
<evidence type="ECO:0000256" key="4">
    <source>
        <dbReference type="ARBA" id="ARBA00022618"/>
    </source>
</evidence>
<comment type="caution">
    <text evidence="14">The sequence shown here is derived from an EMBL/GenBank/DDBJ whole genome shotgun (WGS) entry which is preliminary data.</text>
</comment>
<comment type="subcellular location">
    <subcellularLocation>
        <location evidence="1 12">Cytoplasm</location>
    </subcellularLocation>
</comment>
<dbReference type="GO" id="GO:0005737">
    <property type="term" value="C:cytoplasm"/>
    <property type="evidence" value="ECO:0007669"/>
    <property type="project" value="UniProtKB-SubCell"/>
</dbReference>
<comment type="pathway">
    <text evidence="2 12">Cell wall biogenesis; peptidoglycan biosynthesis.</text>
</comment>
<evidence type="ECO:0000256" key="2">
    <source>
        <dbReference type="ARBA" id="ARBA00004752"/>
    </source>
</evidence>
<dbReference type="GO" id="GO:0008360">
    <property type="term" value="P:regulation of cell shape"/>
    <property type="evidence" value="ECO:0007669"/>
    <property type="project" value="UniProtKB-KW"/>
</dbReference>
<dbReference type="SUPFAM" id="SSF55205">
    <property type="entry name" value="EPT/RTPC-like"/>
    <property type="match status" value="1"/>
</dbReference>
<organism evidence="14 15">
    <name type="scientific">Candidatus Berkelbacteria bacterium CG10_big_fil_rev_8_21_14_0_10_43_13</name>
    <dbReference type="NCBI Taxonomy" id="1974514"/>
    <lineage>
        <taxon>Bacteria</taxon>
        <taxon>Candidatus Berkelbacteria</taxon>
    </lineage>
</organism>
<dbReference type="GO" id="GO:0051301">
    <property type="term" value="P:cell division"/>
    <property type="evidence" value="ECO:0007669"/>
    <property type="project" value="UniProtKB-KW"/>
</dbReference>
<name>A0A2H0W681_9BACT</name>
<keyword evidence="7 12" id="KW-0573">Peptidoglycan synthesis</keyword>
<feature type="binding site" evidence="12">
    <location>
        <begin position="22"/>
        <end position="23"/>
    </location>
    <ligand>
        <name>phosphoenolpyruvate</name>
        <dbReference type="ChEBI" id="CHEBI:58702"/>
    </ligand>
</feature>
<evidence type="ECO:0000256" key="6">
    <source>
        <dbReference type="ARBA" id="ARBA00022960"/>
    </source>
</evidence>
<comment type="catalytic activity">
    <reaction evidence="11 12">
        <text>phosphoenolpyruvate + UDP-N-acetyl-alpha-D-glucosamine = UDP-N-acetyl-3-O-(1-carboxyvinyl)-alpha-D-glucosamine + phosphate</text>
        <dbReference type="Rhea" id="RHEA:18681"/>
        <dbReference type="ChEBI" id="CHEBI:43474"/>
        <dbReference type="ChEBI" id="CHEBI:57705"/>
        <dbReference type="ChEBI" id="CHEBI:58702"/>
        <dbReference type="ChEBI" id="CHEBI:68483"/>
        <dbReference type="EC" id="2.5.1.7"/>
    </reaction>
</comment>
<protein>
    <recommendedName>
        <fullName evidence="12">UDP-N-acetylglucosamine 1-carboxyvinyltransferase</fullName>
        <ecNumber evidence="12">2.5.1.7</ecNumber>
    </recommendedName>
    <alternativeName>
        <fullName evidence="12">Enoylpyruvate transferase</fullName>
    </alternativeName>
    <alternativeName>
        <fullName evidence="12">UDP-N-acetylglucosamine enolpyruvyl transferase</fullName>
        <shortName evidence="12">EPT</shortName>
    </alternativeName>
</protein>
<evidence type="ECO:0000256" key="8">
    <source>
        <dbReference type="ARBA" id="ARBA00023306"/>
    </source>
</evidence>
<dbReference type="Proteomes" id="UP000231382">
    <property type="component" value="Unassembled WGS sequence"/>
</dbReference>
<reference evidence="15" key="1">
    <citation type="submission" date="2017-09" db="EMBL/GenBank/DDBJ databases">
        <title>Depth-based differentiation of microbial function through sediment-hosted aquifers and enrichment of novel symbionts in the deep terrestrial subsurface.</title>
        <authorList>
            <person name="Probst A.J."/>
            <person name="Ladd B."/>
            <person name="Jarett J.K."/>
            <person name="Geller-Mcgrath D.E."/>
            <person name="Sieber C.M.K."/>
            <person name="Emerson J.B."/>
            <person name="Anantharaman K."/>
            <person name="Thomas B.C."/>
            <person name="Malmstrom R."/>
            <person name="Stieglmeier M."/>
            <person name="Klingl A."/>
            <person name="Woyke T."/>
            <person name="Ryan C.M."/>
            <person name="Banfield J.F."/>
        </authorList>
    </citation>
    <scope>NUCLEOTIDE SEQUENCE [LARGE SCALE GENOMIC DNA]</scope>
</reference>
<dbReference type="HAMAP" id="MF_00111">
    <property type="entry name" value="MurA"/>
    <property type="match status" value="1"/>
</dbReference>
<sequence length="420" mass="44587">MAKFKITGQTKLNGTIKIGGAKNAALKILQAAILADSPSTISNVPNILDINKSLAILESIGAKIKLTNNVVTIDPTEIKSSHPDEKLMKKLRGSIVLIGALLSKFGHAVFSQPGGCLIGSRPIDDHLDLFKQLGVKITSDDHTFYLGGKPQAGKIVLNKMSVTATENAILATVFSPGKTEIHIAAAEPEIADLANYLNKMGAKISGAGTHVITVEGVSSLSGTDYEVMPDRIEAGTYLAAAIATNSGLEIGPVISDHLSIYLKKMKDAGASFSIVNHNGAEYIKTSRHSGLTAQSIDTRPYPGFSTDLQSPYAVLMTQAKGLTNIFETMFEGRFAYLEQVRKMGASTEIVNTHEFTISGPCELTGAEVSGADIRGGAALVIAALIAKGETIITDIEFVDRGYENMDKKLRAVGADIERIS</sequence>